<dbReference type="GO" id="GO:0008422">
    <property type="term" value="F:beta-glucosidase activity"/>
    <property type="evidence" value="ECO:0007669"/>
    <property type="project" value="UniProtKB-EC"/>
</dbReference>
<keyword evidence="4 7" id="KW-0732">Signal</keyword>
<dbReference type="Pfam" id="PF00933">
    <property type="entry name" value="Glyco_hydro_3"/>
    <property type="match status" value="1"/>
</dbReference>
<evidence type="ECO:0000256" key="1">
    <source>
        <dbReference type="ARBA" id="ARBA00000448"/>
    </source>
</evidence>
<dbReference type="EC" id="3.2.1.21" evidence="3"/>
<dbReference type="PANTHER" id="PTHR30620">
    <property type="entry name" value="PERIPLASMIC BETA-GLUCOSIDASE-RELATED"/>
    <property type="match status" value="1"/>
</dbReference>
<proteinExistence type="inferred from homology"/>
<evidence type="ECO:0000256" key="4">
    <source>
        <dbReference type="ARBA" id="ARBA00022729"/>
    </source>
</evidence>
<comment type="caution">
    <text evidence="10">The sequence shown here is derived from an EMBL/GenBank/DDBJ whole genome shotgun (WGS) entry which is preliminary data.</text>
</comment>
<dbReference type="InterPro" id="IPR002772">
    <property type="entry name" value="Glyco_hydro_3_C"/>
</dbReference>
<evidence type="ECO:0000256" key="6">
    <source>
        <dbReference type="ARBA" id="ARBA00023295"/>
    </source>
</evidence>
<dbReference type="SUPFAM" id="SSF51445">
    <property type="entry name" value="(Trans)glycosidases"/>
    <property type="match status" value="1"/>
</dbReference>
<keyword evidence="5" id="KW-0378">Hydrolase</keyword>
<dbReference type="Gene3D" id="3.20.20.300">
    <property type="entry name" value="Glycoside hydrolase, family 3, N-terminal domain"/>
    <property type="match status" value="1"/>
</dbReference>
<comment type="similarity">
    <text evidence="2">Belongs to the glycosyl hydrolase 3 family.</text>
</comment>
<dbReference type="Gene3D" id="3.40.50.1700">
    <property type="entry name" value="Glycoside hydrolase family 3 C-terminal domain"/>
    <property type="match status" value="1"/>
</dbReference>
<keyword evidence="6" id="KW-0326">Glycosidase</keyword>
<protein>
    <recommendedName>
        <fullName evidence="3">beta-glucosidase</fullName>
        <ecNumber evidence="3">3.2.1.21</ecNumber>
    </recommendedName>
</protein>
<evidence type="ECO:0000259" key="8">
    <source>
        <dbReference type="Pfam" id="PF00933"/>
    </source>
</evidence>
<evidence type="ECO:0000256" key="5">
    <source>
        <dbReference type="ARBA" id="ARBA00022801"/>
    </source>
</evidence>
<gene>
    <name evidence="10" type="ORF">DFP88_102485</name>
</gene>
<dbReference type="GO" id="GO:0009251">
    <property type="term" value="P:glucan catabolic process"/>
    <property type="evidence" value="ECO:0007669"/>
    <property type="project" value="TreeGrafter"/>
</dbReference>
<reference evidence="10 11" key="1">
    <citation type="submission" date="2018-06" db="EMBL/GenBank/DDBJ databases">
        <title>Genomic Encyclopedia of Type Strains, Phase III (KMG-III): the genomes of soil and plant-associated and newly described type strains.</title>
        <authorList>
            <person name="Whitman W."/>
        </authorList>
    </citation>
    <scope>NUCLEOTIDE SEQUENCE [LARGE SCALE GENOMIC DNA]</scope>
    <source>
        <strain evidence="10 11">CECT 9025</strain>
    </source>
</reference>
<dbReference type="InterPro" id="IPR001764">
    <property type="entry name" value="Glyco_hydro_3_N"/>
</dbReference>
<dbReference type="InterPro" id="IPR036962">
    <property type="entry name" value="Glyco_hydro_3_N_sf"/>
</dbReference>
<evidence type="ECO:0000259" key="9">
    <source>
        <dbReference type="Pfam" id="PF01915"/>
    </source>
</evidence>
<dbReference type="PANTHER" id="PTHR30620:SF16">
    <property type="entry name" value="LYSOSOMAL BETA GLUCOSIDASE"/>
    <property type="match status" value="1"/>
</dbReference>
<feature type="domain" description="Glycoside hydrolase family 3 N-terminal" evidence="8">
    <location>
        <begin position="127"/>
        <end position="444"/>
    </location>
</feature>
<feature type="chain" id="PRO_5016447798" description="beta-glucosidase" evidence="7">
    <location>
        <begin position="22"/>
        <end position="658"/>
    </location>
</feature>
<dbReference type="SUPFAM" id="SSF52279">
    <property type="entry name" value="Beta-D-glucan exohydrolase, C-terminal domain"/>
    <property type="match status" value="1"/>
</dbReference>
<evidence type="ECO:0000313" key="11">
    <source>
        <dbReference type="Proteomes" id="UP000248311"/>
    </source>
</evidence>
<feature type="domain" description="Glycoside hydrolase family 3 C-terminal" evidence="9">
    <location>
        <begin position="484"/>
        <end position="658"/>
    </location>
</feature>
<comment type="catalytic activity">
    <reaction evidence="1">
        <text>Hydrolysis of terminal, non-reducing beta-D-glucosyl residues with release of beta-D-glucose.</text>
        <dbReference type="EC" id="3.2.1.21"/>
    </reaction>
</comment>
<dbReference type="AlphaFoldDB" id="A0A318ST90"/>
<feature type="signal peptide" evidence="7">
    <location>
        <begin position="1"/>
        <end position="21"/>
    </location>
</feature>
<dbReference type="Proteomes" id="UP000248311">
    <property type="component" value="Unassembled WGS sequence"/>
</dbReference>
<evidence type="ECO:0000256" key="2">
    <source>
        <dbReference type="ARBA" id="ARBA00005336"/>
    </source>
</evidence>
<dbReference type="RefSeq" id="WP_110813750.1">
    <property type="nucleotide sequence ID" value="NZ_QJTE01000002.1"/>
</dbReference>
<dbReference type="PRINTS" id="PR00133">
    <property type="entry name" value="GLHYDRLASE3"/>
</dbReference>
<dbReference type="InterPro" id="IPR036881">
    <property type="entry name" value="Glyco_hydro_3_C_sf"/>
</dbReference>
<dbReference type="EMBL" id="QJTE01000002">
    <property type="protein sequence ID" value="PYE84682.1"/>
    <property type="molecule type" value="Genomic_DNA"/>
</dbReference>
<organism evidence="10 11">
    <name type="scientific">Pseudoroseicyclus aestuarii</name>
    <dbReference type="NCBI Taxonomy" id="1795041"/>
    <lineage>
        <taxon>Bacteria</taxon>
        <taxon>Pseudomonadati</taxon>
        <taxon>Pseudomonadota</taxon>
        <taxon>Alphaproteobacteria</taxon>
        <taxon>Rhodobacterales</taxon>
        <taxon>Paracoccaceae</taxon>
        <taxon>Pseudoroseicyclus</taxon>
    </lineage>
</organism>
<evidence type="ECO:0000313" key="10">
    <source>
        <dbReference type="EMBL" id="PYE84682.1"/>
    </source>
</evidence>
<evidence type="ECO:0000256" key="7">
    <source>
        <dbReference type="SAM" id="SignalP"/>
    </source>
</evidence>
<evidence type="ECO:0000256" key="3">
    <source>
        <dbReference type="ARBA" id="ARBA00012744"/>
    </source>
</evidence>
<name>A0A318ST90_9RHOB</name>
<dbReference type="InterPro" id="IPR051915">
    <property type="entry name" value="Cellulose_Degrad_GH3"/>
</dbReference>
<keyword evidence="11" id="KW-1185">Reference proteome</keyword>
<accession>A0A318ST90</accession>
<dbReference type="Pfam" id="PF01915">
    <property type="entry name" value="Glyco_hydro_3_C"/>
    <property type="match status" value="1"/>
</dbReference>
<sequence length="658" mass="70156">MTTGRIITLAICLPLAGAAWAQTTPRQPQIETRGALPIEVDGLTFRDLDRSGDLTPYEDWRLPDDQRVADLLSRMTLEEKAGVMMHGTAPAQSDESGTDSGQSYDLEAARALIEGDKVNTFITRLAGEAAHLAEQNNALQEIAEGTRLGIPATISTDPRNAFQYTEGASVAPGSFSQWPETTGLAALDDPALTRAFADMARQEYRAVGIHQALSPQADLATEPRWSRVNGTFGEDPQRARAMVKAYVAGFQNGEGGLDEGSVITTVKHWVGYGAAPEGFDSHNAYARTAQFTGDNLGLHVIPFEGAFEAHVGAVMPTYSILEGLTVNGQPLEEVAAGYNAQLLTDLLRGRHRFDGVILTDWLITRDCRGTCLTGWPEGESPRIDGDFGIPWGVEEMAPVDRYAKAVEAGVDQFGGVSDSALLVQAVAQGKIEESRIDESVTRILGQKFALGLFEAPFVAPAQAAQIVGSDEFTEAGLDAQARSTVLLKNDGTLPLDPAQRSVWLHGIDAGVAEAAGFTVVDDLAQADLALIRADAPYEHPHADFFFGSIQQEGRLNFVPGDAGYDAYLEAQEAGVPAVMTVTMNRPAVLADVQEAAALMANFGQSDEALMQVLTGAVAPEGSLPFELPASMAAVEAQAPDLPYDSRAPLYAFGAGMSY</sequence>
<dbReference type="OrthoDB" id="9781691at2"/>
<dbReference type="InterPro" id="IPR017853">
    <property type="entry name" value="GH"/>
</dbReference>